<keyword evidence="2" id="KW-0347">Helicase</keyword>
<keyword evidence="3" id="KW-1185">Reference proteome</keyword>
<dbReference type="Gene3D" id="3.40.50.300">
    <property type="entry name" value="P-loop containing nucleotide triphosphate hydrolases"/>
    <property type="match status" value="2"/>
</dbReference>
<dbReference type="EMBL" id="JACGWS010000005">
    <property type="protein sequence ID" value="MBC8755083.1"/>
    <property type="molecule type" value="Genomic_DNA"/>
</dbReference>
<sequence length="837" mass="95381">MNIFKKKLEDSTPKELNFEPIELFQTLFHKEGYAYLRGIQEEVLNSWHKDRNQRDVLCKMNTGSGKTLVSLLMLYSKMVEGVGTSLYLCPDKQLLEQTRKQALLYGIPICEIEEGNQFPNDFLNSKSILLCTFQKMFNSRSIFERDNIEVGSIVLDDAHVCLDIARTATTIQIPFKHKLSDRILNLFDNDLKYQAPGTYQNLLKNDPYAKIMKVPYWSWLSRSQELLELIGEYDDDKEILFFKWGLIADDLKSYDCFVGPNGLEIAPTYVPFHNVRAFNEAKHRYILSATFEDQIDLVKDLGISKESIENALIPKDRKDVGQRLILAPNRFDSNIKEENILLMAKEYANSGINVVVMIPSRNRAKKWKDIGATIIENEQINESIEELKSKKGGLYVLMNRYDGVDLNGDMCRVLILDGYPSFASYKQSYSELRLESVKSSLKAQIIEQGLGRAVRSGSDYCTVFLMGKKLLQFVGNKSNLKYFTPVTRKQLNLGLTILEGESKEDSIKTIKDTAYLCLTQDQDWRKYHSEILSQTEADISDDRLIKNLEIAKIESDAISKYRSRDFQGASSMIMNDIVDAYSLTSKQRGYYFELAAQLLYQGNTVKSNDLQLKASSTTSHMLQSINGYNYTKISGGEEQATQVLNFVKQFDTAQDFKIYFEDILDDLQFNPDIHHSKFEFSLAEVGRLLGFHAQEPEKEFGNGPDVLWAMTDNHFLVLEAKSRAIHSEITRDNIGQLLQSGEWFKKAYGNAANYNLVTLQSPSIKGWNVNPSENTRVIDEKSLLLVKDNLRQFAEGIINFGCASATNKEIVKLLGIHGFTSSGFRKKFLKSITAKKG</sequence>
<dbReference type="Pfam" id="PF13307">
    <property type="entry name" value="Helicase_C_2"/>
    <property type="match status" value="1"/>
</dbReference>
<evidence type="ECO:0000313" key="2">
    <source>
        <dbReference type="EMBL" id="MBC8755083.1"/>
    </source>
</evidence>
<keyword evidence="2" id="KW-0067">ATP-binding</keyword>
<reference evidence="2 3" key="1">
    <citation type="submission" date="2020-07" db="EMBL/GenBank/DDBJ databases">
        <title>Description of Kordia aestuariivivens sp. nov., isolated from a tidal flat.</title>
        <authorList>
            <person name="Park S."/>
            <person name="Yoon J.-H."/>
        </authorList>
    </citation>
    <scope>NUCLEOTIDE SEQUENCE [LARGE SCALE GENOMIC DNA]</scope>
    <source>
        <strain evidence="2 3">YSTF-M3</strain>
    </source>
</reference>
<dbReference type="Pfam" id="PF00270">
    <property type="entry name" value="DEAD"/>
    <property type="match status" value="1"/>
</dbReference>
<proteinExistence type="predicted"/>
<gene>
    <name evidence="2" type="ORF">H2O64_10395</name>
</gene>
<dbReference type="SMART" id="SM00487">
    <property type="entry name" value="DEXDc"/>
    <property type="match status" value="1"/>
</dbReference>
<keyword evidence="2" id="KW-0378">Hydrolase</keyword>
<dbReference type="Proteomes" id="UP000619238">
    <property type="component" value="Unassembled WGS sequence"/>
</dbReference>
<comment type="caution">
    <text evidence="2">The sequence shown here is derived from an EMBL/GenBank/DDBJ whole genome shotgun (WGS) entry which is preliminary data.</text>
</comment>
<dbReference type="RefSeq" id="WP_187562130.1">
    <property type="nucleotide sequence ID" value="NZ_JACGWS010000005.1"/>
</dbReference>
<dbReference type="SUPFAM" id="SSF52540">
    <property type="entry name" value="P-loop containing nucleoside triphosphate hydrolases"/>
    <property type="match status" value="1"/>
</dbReference>
<accession>A0ABR7Q9B2</accession>
<dbReference type="InterPro" id="IPR011545">
    <property type="entry name" value="DEAD/DEAH_box_helicase_dom"/>
</dbReference>
<dbReference type="PROSITE" id="PS51192">
    <property type="entry name" value="HELICASE_ATP_BIND_1"/>
    <property type="match status" value="1"/>
</dbReference>
<dbReference type="SMART" id="SM00491">
    <property type="entry name" value="HELICc2"/>
    <property type="match status" value="1"/>
</dbReference>
<feature type="domain" description="Helicase ATP-binding" evidence="1">
    <location>
        <begin position="47"/>
        <end position="309"/>
    </location>
</feature>
<dbReference type="InterPro" id="IPR006555">
    <property type="entry name" value="ATP-dep_Helicase_C"/>
</dbReference>
<keyword evidence="2" id="KW-0547">Nucleotide-binding</keyword>
<organism evidence="2 3">
    <name type="scientific">Kordia aestuariivivens</name>
    <dbReference type="NCBI Taxonomy" id="2759037"/>
    <lineage>
        <taxon>Bacteria</taxon>
        <taxon>Pseudomonadati</taxon>
        <taxon>Bacteroidota</taxon>
        <taxon>Flavobacteriia</taxon>
        <taxon>Flavobacteriales</taxon>
        <taxon>Flavobacteriaceae</taxon>
        <taxon>Kordia</taxon>
    </lineage>
</organism>
<dbReference type="GO" id="GO:0004386">
    <property type="term" value="F:helicase activity"/>
    <property type="evidence" value="ECO:0007669"/>
    <property type="project" value="UniProtKB-KW"/>
</dbReference>
<evidence type="ECO:0000259" key="1">
    <source>
        <dbReference type="PROSITE" id="PS51192"/>
    </source>
</evidence>
<name>A0ABR7Q9B2_9FLAO</name>
<evidence type="ECO:0000313" key="3">
    <source>
        <dbReference type="Proteomes" id="UP000619238"/>
    </source>
</evidence>
<protein>
    <submittedName>
        <fullName evidence="2">DEAD/DEAH box helicase family protein</fullName>
    </submittedName>
</protein>
<dbReference type="InterPro" id="IPR014001">
    <property type="entry name" value="Helicase_ATP-bd"/>
</dbReference>
<dbReference type="InterPro" id="IPR027417">
    <property type="entry name" value="P-loop_NTPase"/>
</dbReference>